<keyword evidence="5 9" id="KW-0732">Signal</keyword>
<dbReference type="GO" id="GO:0002376">
    <property type="term" value="P:immune system process"/>
    <property type="evidence" value="ECO:0007669"/>
    <property type="project" value="UniProtKB-KW"/>
</dbReference>
<dbReference type="Proteomes" id="UP000472272">
    <property type="component" value="Chromosome 16"/>
</dbReference>
<keyword evidence="3" id="KW-1003">Cell membrane</keyword>
<reference evidence="11" key="3">
    <citation type="submission" date="2025-09" db="UniProtKB">
        <authorList>
            <consortium name="Ensembl"/>
        </authorList>
    </citation>
    <scope>IDENTIFICATION</scope>
</reference>
<dbReference type="GO" id="GO:0005886">
    <property type="term" value="C:plasma membrane"/>
    <property type="evidence" value="ECO:0007669"/>
    <property type="project" value="UniProtKB-SubCell"/>
</dbReference>
<dbReference type="InterPro" id="IPR007110">
    <property type="entry name" value="Ig-like_dom"/>
</dbReference>
<sequence>MNIMAWFPFLLALTYCSGSVAEYVLTQPPSASVSLGQTVELTCSGDKFDRYYVHWYQQRHGSAPQLVIYKDSIRPAKISDRFSGKSSGGTATLTITDVQQQDEAGYYCQVWDEDANQQAQW</sequence>
<evidence type="ECO:0000256" key="8">
    <source>
        <dbReference type="ARBA" id="ARBA00023319"/>
    </source>
</evidence>
<accession>A0A670K2W9</accession>
<keyword evidence="6" id="KW-0391">Immunity</keyword>
<reference evidence="11" key="2">
    <citation type="submission" date="2025-08" db="UniProtKB">
        <authorList>
            <consortium name="Ensembl"/>
        </authorList>
    </citation>
    <scope>IDENTIFICATION</scope>
</reference>
<dbReference type="Ensembl" id="ENSPMRT00000031079.1">
    <property type="protein sequence ID" value="ENSPMRP00000029302.1"/>
    <property type="gene ID" value="ENSPMRG00000018939.1"/>
</dbReference>
<dbReference type="InterPro" id="IPR036179">
    <property type="entry name" value="Ig-like_dom_sf"/>
</dbReference>
<dbReference type="GO" id="GO:0005576">
    <property type="term" value="C:extracellular region"/>
    <property type="evidence" value="ECO:0007669"/>
    <property type="project" value="UniProtKB-SubCell"/>
</dbReference>
<dbReference type="Pfam" id="PF07686">
    <property type="entry name" value="V-set"/>
    <property type="match status" value="1"/>
</dbReference>
<dbReference type="FunFam" id="2.60.40.10:FF:000620">
    <property type="entry name" value="Immunoglobulin lambda locus"/>
    <property type="match status" value="1"/>
</dbReference>
<dbReference type="GeneTree" id="ENSGT00940000153120"/>
<evidence type="ECO:0000256" key="5">
    <source>
        <dbReference type="ARBA" id="ARBA00022729"/>
    </source>
</evidence>
<evidence type="ECO:0000256" key="9">
    <source>
        <dbReference type="SAM" id="SignalP"/>
    </source>
</evidence>
<keyword evidence="12" id="KW-1185">Reference proteome</keyword>
<evidence type="ECO:0000259" key="10">
    <source>
        <dbReference type="PROSITE" id="PS50835"/>
    </source>
</evidence>
<evidence type="ECO:0000256" key="7">
    <source>
        <dbReference type="ARBA" id="ARBA00023136"/>
    </source>
</evidence>
<dbReference type="SMART" id="SM00409">
    <property type="entry name" value="IG"/>
    <property type="match status" value="1"/>
</dbReference>
<evidence type="ECO:0000256" key="1">
    <source>
        <dbReference type="ARBA" id="ARBA00004236"/>
    </source>
</evidence>
<organism evidence="11 12">
    <name type="scientific">Podarcis muralis</name>
    <name type="common">Wall lizard</name>
    <name type="synonym">Lacerta muralis</name>
    <dbReference type="NCBI Taxonomy" id="64176"/>
    <lineage>
        <taxon>Eukaryota</taxon>
        <taxon>Metazoa</taxon>
        <taxon>Chordata</taxon>
        <taxon>Craniata</taxon>
        <taxon>Vertebrata</taxon>
        <taxon>Euteleostomi</taxon>
        <taxon>Lepidosauria</taxon>
        <taxon>Squamata</taxon>
        <taxon>Bifurcata</taxon>
        <taxon>Unidentata</taxon>
        <taxon>Episquamata</taxon>
        <taxon>Laterata</taxon>
        <taxon>Lacertibaenia</taxon>
        <taxon>Lacertidae</taxon>
        <taxon>Podarcis</taxon>
    </lineage>
</organism>
<keyword evidence="8" id="KW-0393">Immunoglobulin domain</keyword>
<name>A0A670K2W9_PODMU</name>
<evidence type="ECO:0000256" key="3">
    <source>
        <dbReference type="ARBA" id="ARBA00022475"/>
    </source>
</evidence>
<dbReference type="OMA" id="HLCCVLP"/>
<reference evidence="11 12" key="1">
    <citation type="journal article" date="2019" name="Proc. Natl. Acad. Sci. U.S.A.">
        <title>Regulatory changes in pterin and carotenoid genes underlie balanced color polymorphisms in the wall lizard.</title>
        <authorList>
            <person name="Andrade P."/>
            <person name="Pinho C."/>
            <person name="Perez I de Lanuza G."/>
            <person name="Afonso S."/>
            <person name="Brejcha J."/>
            <person name="Rubin C.J."/>
            <person name="Wallerman O."/>
            <person name="Pereira P."/>
            <person name="Sabatino S.J."/>
            <person name="Bellati A."/>
            <person name="Pellitteri-Rosa D."/>
            <person name="Bosakova Z."/>
            <person name="Bunikis I."/>
            <person name="Carretero M.A."/>
            <person name="Feiner N."/>
            <person name="Marsik P."/>
            <person name="Pauperio F."/>
            <person name="Salvi D."/>
            <person name="Soler L."/>
            <person name="While G.M."/>
            <person name="Uller T."/>
            <person name="Font E."/>
            <person name="Andersson L."/>
            <person name="Carneiro M."/>
        </authorList>
    </citation>
    <scope>NUCLEOTIDE SEQUENCE</scope>
</reference>
<evidence type="ECO:0000313" key="12">
    <source>
        <dbReference type="Proteomes" id="UP000472272"/>
    </source>
</evidence>
<proteinExistence type="predicted"/>
<feature type="chain" id="PRO_5025594096" description="Ig-like domain-containing protein" evidence="9">
    <location>
        <begin position="22"/>
        <end position="121"/>
    </location>
</feature>
<dbReference type="InterPro" id="IPR013106">
    <property type="entry name" value="Ig_V-set"/>
</dbReference>
<dbReference type="PANTHER" id="PTHR23267">
    <property type="entry name" value="IMMUNOGLOBULIN LIGHT CHAIN"/>
    <property type="match status" value="1"/>
</dbReference>
<dbReference type="SMART" id="SM00406">
    <property type="entry name" value="IGv"/>
    <property type="match status" value="1"/>
</dbReference>
<dbReference type="InterPro" id="IPR013783">
    <property type="entry name" value="Ig-like_fold"/>
</dbReference>
<evidence type="ECO:0000313" key="11">
    <source>
        <dbReference type="Ensembl" id="ENSPMRP00000029302.1"/>
    </source>
</evidence>
<dbReference type="InterPro" id="IPR003599">
    <property type="entry name" value="Ig_sub"/>
</dbReference>
<comment type="subcellular location">
    <subcellularLocation>
        <location evidence="1">Cell membrane</location>
    </subcellularLocation>
    <subcellularLocation>
        <location evidence="2">Secreted</location>
    </subcellularLocation>
</comment>
<feature type="domain" description="Ig-like" evidence="10">
    <location>
        <begin position="8"/>
        <end position="121"/>
    </location>
</feature>
<protein>
    <recommendedName>
        <fullName evidence="10">Ig-like domain-containing protein</fullName>
    </recommendedName>
</protein>
<dbReference type="Gene3D" id="2.60.40.10">
    <property type="entry name" value="Immunoglobulins"/>
    <property type="match status" value="1"/>
</dbReference>
<evidence type="ECO:0000256" key="4">
    <source>
        <dbReference type="ARBA" id="ARBA00022525"/>
    </source>
</evidence>
<evidence type="ECO:0000256" key="2">
    <source>
        <dbReference type="ARBA" id="ARBA00004613"/>
    </source>
</evidence>
<feature type="signal peptide" evidence="9">
    <location>
        <begin position="1"/>
        <end position="21"/>
    </location>
</feature>
<dbReference type="InterPro" id="IPR050150">
    <property type="entry name" value="IgV_Light_Chain"/>
</dbReference>
<dbReference type="SUPFAM" id="SSF48726">
    <property type="entry name" value="Immunoglobulin"/>
    <property type="match status" value="1"/>
</dbReference>
<evidence type="ECO:0000256" key="6">
    <source>
        <dbReference type="ARBA" id="ARBA00022859"/>
    </source>
</evidence>
<keyword evidence="7" id="KW-0472">Membrane</keyword>
<dbReference type="PROSITE" id="PS50835">
    <property type="entry name" value="IG_LIKE"/>
    <property type="match status" value="1"/>
</dbReference>
<keyword evidence="4" id="KW-0964">Secreted</keyword>
<dbReference type="AlphaFoldDB" id="A0A670K2W9"/>